<dbReference type="AlphaFoldDB" id="A0A9D0YZV0"/>
<dbReference type="PANTHER" id="PTHR45586:SF1">
    <property type="entry name" value="LIPOPOLYSACCHARIDE ASSEMBLY PROTEIN B"/>
    <property type="match status" value="1"/>
</dbReference>
<dbReference type="Pfam" id="PF13424">
    <property type="entry name" value="TPR_12"/>
    <property type="match status" value="1"/>
</dbReference>
<evidence type="ECO:0000313" key="5">
    <source>
        <dbReference type="Proteomes" id="UP000886819"/>
    </source>
</evidence>
<protein>
    <submittedName>
        <fullName evidence="4">Tetratricopeptide repeat protein</fullName>
    </submittedName>
</protein>
<gene>
    <name evidence="4" type="ORF">IAA66_09700</name>
</gene>
<evidence type="ECO:0000256" key="1">
    <source>
        <dbReference type="ARBA" id="ARBA00022737"/>
    </source>
</evidence>
<evidence type="ECO:0000256" key="3">
    <source>
        <dbReference type="PROSITE-ProRule" id="PRU00339"/>
    </source>
</evidence>
<evidence type="ECO:0000256" key="2">
    <source>
        <dbReference type="ARBA" id="ARBA00022803"/>
    </source>
</evidence>
<dbReference type="EMBL" id="DVFI01000131">
    <property type="protein sequence ID" value="HIQ63838.1"/>
    <property type="molecule type" value="Genomic_DNA"/>
</dbReference>
<evidence type="ECO:0000313" key="4">
    <source>
        <dbReference type="EMBL" id="HIQ63838.1"/>
    </source>
</evidence>
<organism evidence="4 5">
    <name type="scientific">Candidatus Avichristensenella intestinipullorum</name>
    <dbReference type="NCBI Taxonomy" id="2840693"/>
    <lineage>
        <taxon>Bacteria</taxon>
        <taxon>Bacillati</taxon>
        <taxon>Bacillota</taxon>
        <taxon>Clostridia</taxon>
        <taxon>Candidatus Avichristensenella</taxon>
    </lineage>
</organism>
<keyword evidence="1" id="KW-0677">Repeat</keyword>
<dbReference type="InterPro" id="IPR011990">
    <property type="entry name" value="TPR-like_helical_dom_sf"/>
</dbReference>
<accession>A0A9D0YZV0</accession>
<feature type="repeat" description="TPR" evidence="3">
    <location>
        <begin position="106"/>
        <end position="139"/>
    </location>
</feature>
<reference evidence="4" key="2">
    <citation type="journal article" date="2021" name="PeerJ">
        <title>Extensive microbial diversity within the chicken gut microbiome revealed by metagenomics and culture.</title>
        <authorList>
            <person name="Gilroy R."/>
            <person name="Ravi A."/>
            <person name="Getino M."/>
            <person name="Pursley I."/>
            <person name="Horton D.L."/>
            <person name="Alikhan N.F."/>
            <person name="Baker D."/>
            <person name="Gharbi K."/>
            <person name="Hall N."/>
            <person name="Watson M."/>
            <person name="Adriaenssens E.M."/>
            <person name="Foster-Nyarko E."/>
            <person name="Jarju S."/>
            <person name="Secka A."/>
            <person name="Antonio M."/>
            <person name="Oren A."/>
            <person name="Chaudhuri R.R."/>
            <person name="La Ragione R."/>
            <person name="Hildebrand F."/>
            <person name="Pallen M.J."/>
        </authorList>
    </citation>
    <scope>NUCLEOTIDE SEQUENCE</scope>
    <source>
        <strain evidence="4">ChiHile30-977</strain>
    </source>
</reference>
<proteinExistence type="predicted"/>
<dbReference type="PROSITE" id="PS50005">
    <property type="entry name" value="TPR"/>
    <property type="match status" value="1"/>
</dbReference>
<dbReference type="Proteomes" id="UP000886819">
    <property type="component" value="Unassembled WGS sequence"/>
</dbReference>
<comment type="caution">
    <text evidence="4">The sequence shown here is derived from an EMBL/GenBank/DDBJ whole genome shotgun (WGS) entry which is preliminary data.</text>
</comment>
<reference evidence="4" key="1">
    <citation type="submission" date="2020-10" db="EMBL/GenBank/DDBJ databases">
        <authorList>
            <person name="Gilroy R."/>
        </authorList>
    </citation>
    <scope>NUCLEOTIDE SEQUENCE</scope>
    <source>
        <strain evidence="4">ChiHile30-977</strain>
    </source>
</reference>
<dbReference type="InterPro" id="IPR019734">
    <property type="entry name" value="TPR_rpt"/>
</dbReference>
<name>A0A9D0YZV0_9FIRM</name>
<dbReference type="PANTHER" id="PTHR45586">
    <property type="entry name" value="TPR REPEAT-CONTAINING PROTEIN PA4667"/>
    <property type="match status" value="1"/>
</dbReference>
<dbReference type="SMART" id="SM00028">
    <property type="entry name" value="TPR"/>
    <property type="match status" value="2"/>
</dbReference>
<dbReference type="Gene3D" id="1.25.40.10">
    <property type="entry name" value="Tetratricopeptide repeat domain"/>
    <property type="match status" value="2"/>
</dbReference>
<keyword evidence="2 3" id="KW-0802">TPR repeat</keyword>
<dbReference type="InterPro" id="IPR051012">
    <property type="entry name" value="CellSynth/LPSAsmb/PSIAsmb"/>
</dbReference>
<dbReference type="SUPFAM" id="SSF48452">
    <property type="entry name" value="TPR-like"/>
    <property type="match status" value="1"/>
</dbReference>
<sequence length="227" mass="25958">MKAQKALIAHSKGRTEEAYAAYTELFDKGEMESPRYLLPYSILLLRRGEYEKAKTVLKKAEKAPGGLSQDQRCQLLTNYAVASWKLGRTDYAVELLQEVYRKGKNGAIYTTLGYILIEKGDFAEALAFNQEAVDYDDEDPVALDNLAQTYYRLGNDREEARKWFEKALAFKPEAIDTNYFLALYDIEEGQYDRAREKLEIAKNGRLSPLNYATPERIDEALRSIPQA</sequence>